<accession>A0A0A9GJ99</accession>
<name>A0A0A9GJ99_ARUDO</name>
<reference evidence="1" key="1">
    <citation type="submission" date="2014-09" db="EMBL/GenBank/DDBJ databases">
        <authorList>
            <person name="Magalhaes I.L.F."/>
            <person name="Oliveira U."/>
            <person name="Santos F.R."/>
            <person name="Vidigal T.H.D.A."/>
            <person name="Brescovit A.D."/>
            <person name="Santos A.J."/>
        </authorList>
    </citation>
    <scope>NUCLEOTIDE SEQUENCE</scope>
    <source>
        <tissue evidence="1">Shoot tissue taken approximately 20 cm above the soil surface</tissue>
    </source>
</reference>
<reference evidence="1" key="2">
    <citation type="journal article" date="2015" name="Data Brief">
        <title>Shoot transcriptome of the giant reed, Arundo donax.</title>
        <authorList>
            <person name="Barrero R.A."/>
            <person name="Guerrero F.D."/>
            <person name="Moolhuijzen P."/>
            <person name="Goolsby J.A."/>
            <person name="Tidwell J."/>
            <person name="Bellgard S.E."/>
            <person name="Bellgard M.I."/>
        </authorList>
    </citation>
    <scope>NUCLEOTIDE SEQUENCE</scope>
    <source>
        <tissue evidence="1">Shoot tissue taken approximately 20 cm above the soil surface</tissue>
    </source>
</reference>
<dbReference type="AlphaFoldDB" id="A0A0A9GJ99"/>
<sequence>MTDHLLLQLTWKRGKKTKDCTYVLGSFCWALTCAGGRARD</sequence>
<evidence type="ECO:0000313" key="1">
    <source>
        <dbReference type="EMBL" id="JAE25185.1"/>
    </source>
</evidence>
<proteinExistence type="predicted"/>
<dbReference type="EMBL" id="GBRH01172711">
    <property type="protein sequence ID" value="JAE25185.1"/>
    <property type="molecule type" value="Transcribed_RNA"/>
</dbReference>
<protein>
    <submittedName>
        <fullName evidence="1">Uncharacterized protein</fullName>
    </submittedName>
</protein>
<organism evidence="1">
    <name type="scientific">Arundo donax</name>
    <name type="common">Giant reed</name>
    <name type="synonym">Donax arundinaceus</name>
    <dbReference type="NCBI Taxonomy" id="35708"/>
    <lineage>
        <taxon>Eukaryota</taxon>
        <taxon>Viridiplantae</taxon>
        <taxon>Streptophyta</taxon>
        <taxon>Embryophyta</taxon>
        <taxon>Tracheophyta</taxon>
        <taxon>Spermatophyta</taxon>
        <taxon>Magnoliopsida</taxon>
        <taxon>Liliopsida</taxon>
        <taxon>Poales</taxon>
        <taxon>Poaceae</taxon>
        <taxon>PACMAD clade</taxon>
        <taxon>Arundinoideae</taxon>
        <taxon>Arundineae</taxon>
        <taxon>Arundo</taxon>
    </lineage>
</organism>